<dbReference type="GO" id="GO:0016747">
    <property type="term" value="F:acyltransferase activity, transferring groups other than amino-acyl groups"/>
    <property type="evidence" value="ECO:0007669"/>
    <property type="project" value="InterPro"/>
</dbReference>
<dbReference type="RefSeq" id="WP_054876177.1">
    <property type="nucleotide sequence ID" value="NZ_LKET01000041.1"/>
</dbReference>
<feature type="domain" description="N-acetyltransferase" evidence="1">
    <location>
        <begin position="132"/>
        <end position="266"/>
    </location>
</feature>
<comment type="caution">
    <text evidence="2">The sequence shown here is derived from an EMBL/GenBank/DDBJ whole genome shotgun (WGS) entry which is preliminary data.</text>
</comment>
<gene>
    <name evidence="2" type="ORF">OXPF_31760</name>
</gene>
<protein>
    <submittedName>
        <fullName evidence="2">Acetyltransferase (GNAT) family protein</fullName>
    </submittedName>
</protein>
<dbReference type="Gene3D" id="3.40.630.30">
    <property type="match status" value="1"/>
</dbReference>
<evidence type="ECO:0000313" key="3">
    <source>
        <dbReference type="Proteomes" id="UP000050326"/>
    </source>
</evidence>
<name>A0A0P8WL96_9CLOT</name>
<accession>A0A0P8WL96</accession>
<evidence type="ECO:0000313" key="2">
    <source>
        <dbReference type="EMBL" id="KPU43162.1"/>
    </source>
</evidence>
<dbReference type="SUPFAM" id="SSF55729">
    <property type="entry name" value="Acyl-CoA N-acyltransferases (Nat)"/>
    <property type="match status" value="1"/>
</dbReference>
<proteinExistence type="predicted"/>
<dbReference type="InterPro" id="IPR000182">
    <property type="entry name" value="GNAT_dom"/>
</dbReference>
<dbReference type="Proteomes" id="UP000050326">
    <property type="component" value="Unassembled WGS sequence"/>
</dbReference>
<reference evidence="2 3" key="1">
    <citation type="submission" date="2015-09" db="EMBL/GenBank/DDBJ databases">
        <title>Genome sequence of Oxobacter pfennigii DSM 3222.</title>
        <authorList>
            <person name="Poehlein A."/>
            <person name="Bengelsdorf F.R."/>
            <person name="Schiel-Bengelsdorf B."/>
            <person name="Duerre P."/>
            <person name="Daniel R."/>
        </authorList>
    </citation>
    <scope>NUCLEOTIDE SEQUENCE [LARGE SCALE GENOMIC DNA]</scope>
    <source>
        <strain evidence="2 3">DSM 3222</strain>
    </source>
</reference>
<keyword evidence="3" id="KW-1185">Reference proteome</keyword>
<sequence>MIRKLTIQDNKKVMEYLKEEASINLFIMGDIENYGYDKTYLDLWGEFDEGGNLKAVMMKFFNSLTAYSKGCFDVQEFAGIIKGLEGIEEFSGKASVTEKFENIQGFNLKGKRNTFLCELKGGNKLSSFPEEYKVKKAGIEDADRLVESMAVIEEFGPITQADKKRIKNKLEVKTGRAFFIEEDGIIVSAANTTAENSKSAMIVGVYTHPDYRSKGYATLCMNVLCRELLSEGKSLCLFYDNPAAGRIYKRLGFTDIGNWNMYEIGQ</sequence>
<dbReference type="OrthoDB" id="248489at2"/>
<organism evidence="2 3">
    <name type="scientific">Oxobacter pfennigii</name>
    <dbReference type="NCBI Taxonomy" id="36849"/>
    <lineage>
        <taxon>Bacteria</taxon>
        <taxon>Bacillati</taxon>
        <taxon>Bacillota</taxon>
        <taxon>Clostridia</taxon>
        <taxon>Eubacteriales</taxon>
        <taxon>Clostridiaceae</taxon>
        <taxon>Oxobacter</taxon>
    </lineage>
</organism>
<dbReference type="AlphaFoldDB" id="A0A0P8WL96"/>
<dbReference type="InterPro" id="IPR027365">
    <property type="entry name" value="GNAT_acetyltra_YdfB-like"/>
</dbReference>
<evidence type="ECO:0000259" key="1">
    <source>
        <dbReference type="PROSITE" id="PS51186"/>
    </source>
</evidence>
<keyword evidence="2" id="KW-0808">Transferase</keyword>
<dbReference type="PROSITE" id="PS51186">
    <property type="entry name" value="GNAT"/>
    <property type="match status" value="1"/>
</dbReference>
<dbReference type="EMBL" id="LKET01000041">
    <property type="protein sequence ID" value="KPU43162.1"/>
    <property type="molecule type" value="Genomic_DNA"/>
</dbReference>
<dbReference type="CDD" id="cd04301">
    <property type="entry name" value="NAT_SF"/>
    <property type="match status" value="1"/>
</dbReference>
<dbReference type="STRING" id="36849.OXPF_31760"/>
<dbReference type="InterPro" id="IPR016181">
    <property type="entry name" value="Acyl_CoA_acyltransferase"/>
</dbReference>
<dbReference type="Pfam" id="PF12746">
    <property type="entry name" value="GNAT_acetyltran"/>
    <property type="match status" value="1"/>
</dbReference>